<name>A0ABQ5TLE7_9BACI</name>
<proteinExistence type="predicted"/>
<accession>A0ABQ5TLE7</accession>
<protein>
    <recommendedName>
        <fullName evidence="1">DnaJ homologue subfamily C member 28 conserved domain-containing protein</fullName>
    </recommendedName>
</protein>
<comment type="caution">
    <text evidence="2">The sequence shown here is derived from an EMBL/GenBank/DDBJ whole genome shotgun (WGS) entry which is preliminary data.</text>
</comment>
<sequence>MDRKYNDLIGDILKDSGEMDRKDLKGMGKPLPKDYVKRNLFQNFQKIAKDAGYLPYWLKLQKDIAIQLHNVSNEKELKKINKRIKEYNTVCPPSMQRSAITLEELEEVKTTW</sequence>
<organism evidence="2 3">
    <name type="scientific">Oceanobacillus kimchii</name>
    <dbReference type="NCBI Taxonomy" id="746691"/>
    <lineage>
        <taxon>Bacteria</taxon>
        <taxon>Bacillati</taxon>
        <taxon>Bacillota</taxon>
        <taxon>Bacilli</taxon>
        <taxon>Bacillales</taxon>
        <taxon>Bacillaceae</taxon>
        <taxon>Oceanobacillus</taxon>
    </lineage>
</organism>
<evidence type="ECO:0000259" key="1">
    <source>
        <dbReference type="Pfam" id="PF09350"/>
    </source>
</evidence>
<dbReference type="Pfam" id="PF09350">
    <property type="entry name" value="DJC28_CD"/>
    <property type="match status" value="1"/>
</dbReference>
<evidence type="ECO:0000313" key="3">
    <source>
        <dbReference type="Proteomes" id="UP001275436"/>
    </source>
</evidence>
<gene>
    <name evidence="2" type="ORF">MACH08_27610</name>
</gene>
<evidence type="ECO:0000313" key="2">
    <source>
        <dbReference type="EMBL" id="GLO66977.1"/>
    </source>
</evidence>
<dbReference type="InterPro" id="IPR018961">
    <property type="entry name" value="DnaJ_homolog_subfam-C_membr-28"/>
</dbReference>
<feature type="domain" description="DnaJ homologue subfamily C member 28 conserved" evidence="1">
    <location>
        <begin position="16"/>
        <end position="65"/>
    </location>
</feature>
<dbReference type="Proteomes" id="UP001275436">
    <property type="component" value="Unassembled WGS sequence"/>
</dbReference>
<dbReference type="EMBL" id="BSKO01000001">
    <property type="protein sequence ID" value="GLO66977.1"/>
    <property type="molecule type" value="Genomic_DNA"/>
</dbReference>
<reference evidence="2 3" key="1">
    <citation type="submission" date="2023-02" db="EMBL/GenBank/DDBJ databases">
        <title>Oceanobacillus kimchii IFOP_LL358 isolated form Alexandrium catenella lab strain.</title>
        <authorList>
            <person name="Gajardo G."/>
            <person name="Ueki S."/>
            <person name="Maruyama F."/>
        </authorList>
    </citation>
    <scope>NUCLEOTIDE SEQUENCE [LARGE SCALE GENOMIC DNA]</scope>
    <source>
        <strain evidence="2 3">IFOP_LL358</strain>
    </source>
</reference>
<keyword evidence="3" id="KW-1185">Reference proteome</keyword>
<dbReference type="RefSeq" id="WP_017797424.1">
    <property type="nucleotide sequence ID" value="NZ_BSKO01000001.1"/>
</dbReference>